<evidence type="ECO:0000259" key="1">
    <source>
        <dbReference type="PROSITE" id="PS50887"/>
    </source>
</evidence>
<dbReference type="InterPro" id="IPR000160">
    <property type="entry name" value="GGDEF_dom"/>
</dbReference>
<dbReference type="InterPro" id="IPR050469">
    <property type="entry name" value="Diguanylate_Cyclase"/>
</dbReference>
<dbReference type="InterPro" id="IPR027417">
    <property type="entry name" value="P-loop_NTPase"/>
</dbReference>
<dbReference type="PROSITE" id="PS50887">
    <property type="entry name" value="GGDEF"/>
    <property type="match status" value="1"/>
</dbReference>
<name>A0A0F5YNV8_9CYAN</name>
<evidence type="ECO:0000313" key="2">
    <source>
        <dbReference type="EMBL" id="KKD39880.1"/>
    </source>
</evidence>
<dbReference type="FunFam" id="3.30.70.270:FF:000001">
    <property type="entry name" value="Diguanylate cyclase domain protein"/>
    <property type="match status" value="1"/>
</dbReference>
<comment type="caution">
    <text evidence="2">The sequence shown here is derived from an EMBL/GenBank/DDBJ whole genome shotgun (WGS) entry which is preliminary data.</text>
</comment>
<proteinExistence type="predicted"/>
<reference evidence="2 3" key="1">
    <citation type="submission" date="2015-06" db="EMBL/GenBank/DDBJ databases">
        <title>Draft genome assembly of filamentous brackish cyanobacterium Limnoraphis robusta strain CS-951.</title>
        <authorList>
            <person name="Willis A."/>
            <person name="Parks M."/>
            <person name="Burford M.A."/>
        </authorList>
    </citation>
    <scope>NUCLEOTIDE SEQUENCE [LARGE SCALE GENOMIC DNA]</scope>
    <source>
        <strain evidence="2 3">CS-951</strain>
    </source>
</reference>
<dbReference type="PANTHER" id="PTHR45138">
    <property type="entry name" value="REGULATORY COMPONENTS OF SENSORY TRANSDUCTION SYSTEM"/>
    <property type="match status" value="1"/>
</dbReference>
<dbReference type="InterPro" id="IPR043128">
    <property type="entry name" value="Rev_trsase/Diguanyl_cyclase"/>
</dbReference>
<dbReference type="InterPro" id="IPR029787">
    <property type="entry name" value="Nucleotide_cyclase"/>
</dbReference>
<dbReference type="SUPFAM" id="SSF52540">
    <property type="entry name" value="P-loop containing nucleoside triphosphate hydrolases"/>
    <property type="match status" value="1"/>
</dbReference>
<dbReference type="EMBL" id="LATL02000253">
    <property type="protein sequence ID" value="KKD39880.1"/>
    <property type="molecule type" value="Genomic_DNA"/>
</dbReference>
<dbReference type="SUPFAM" id="SSF55073">
    <property type="entry name" value="Nucleotide cyclase"/>
    <property type="match status" value="1"/>
</dbReference>
<dbReference type="GO" id="GO:0005886">
    <property type="term" value="C:plasma membrane"/>
    <property type="evidence" value="ECO:0007669"/>
    <property type="project" value="TreeGrafter"/>
</dbReference>
<dbReference type="CDD" id="cd01949">
    <property type="entry name" value="GGDEF"/>
    <property type="match status" value="1"/>
</dbReference>
<dbReference type="Gene3D" id="3.30.70.270">
    <property type="match status" value="1"/>
</dbReference>
<dbReference type="GO" id="GO:1902201">
    <property type="term" value="P:negative regulation of bacterial-type flagellum-dependent cell motility"/>
    <property type="evidence" value="ECO:0007669"/>
    <property type="project" value="TreeGrafter"/>
</dbReference>
<dbReference type="NCBIfam" id="TIGR00254">
    <property type="entry name" value="GGDEF"/>
    <property type="match status" value="1"/>
</dbReference>
<dbReference type="Proteomes" id="UP000033607">
    <property type="component" value="Unassembled WGS sequence"/>
</dbReference>
<organism evidence="2 3">
    <name type="scientific">Limnoraphis robusta CS-951</name>
    <dbReference type="NCBI Taxonomy" id="1637645"/>
    <lineage>
        <taxon>Bacteria</taxon>
        <taxon>Bacillati</taxon>
        <taxon>Cyanobacteriota</taxon>
        <taxon>Cyanophyceae</taxon>
        <taxon>Oscillatoriophycideae</taxon>
        <taxon>Oscillatoriales</taxon>
        <taxon>Sirenicapillariaceae</taxon>
        <taxon>Limnoraphis</taxon>
    </lineage>
</organism>
<dbReference type="GO" id="GO:0043709">
    <property type="term" value="P:cell adhesion involved in single-species biofilm formation"/>
    <property type="evidence" value="ECO:0007669"/>
    <property type="project" value="TreeGrafter"/>
</dbReference>
<dbReference type="PATRIC" id="fig|1637645.4.peg.5024"/>
<gene>
    <name evidence="2" type="ORF">WN50_00900</name>
</gene>
<feature type="domain" description="GGDEF" evidence="1">
    <location>
        <begin position="422"/>
        <end position="563"/>
    </location>
</feature>
<protein>
    <recommendedName>
        <fullName evidence="1">GGDEF domain-containing protein</fullName>
    </recommendedName>
</protein>
<sequence length="569" mass="65314">MPSIQHQSPLMCSVHRDSQLIEQPGGPIPPFSTVYIERPPLEKQAKEAIEQPGCLLRIKSPRKMGKTSLILQLKTHAIALGYRVVHLDFRQVDSSLLTDLNSFLRWLCKSLSYQLKLECELDDYWDEDIGGKVSCTSYLYNSILERLETPLLLILSEIDRLFESPQIYQDFLPLLRSWYEEAKQEETAQKLRLVLTHSTEIYVPLKINQSPFNVGLVLQLPRFNLEQTKALVHCYGFSSTLSKTIADQLYQWVNGHPYLTQLALYHLLKQTESNSQAPDIQLAHIIHESATPSGIYSDHLRSCLIYLKDNQELASAFQYVVEIDDAIILDPIIAYRLESVGLVKLLGNQVICSCELYRQYFSTYKLDTINEHPLMNRLRELEEENQTLKRLSETDELTGLANRRWFNRTIEQEWQRLGNQGNPLSLILIDIDHFKVYNDLYGHPAGDVCLQRVAKTLEECVNYSTDLVCRYGGEEFVILLSRSNNQGAMEVAQRVQQQIKALHMSVENPRVICFPENIVTVSIGVATIIPSSQFNWLQLIEAADKALYKSKKTGRNRITVSEAFNEFNE</sequence>
<evidence type="ECO:0000313" key="3">
    <source>
        <dbReference type="Proteomes" id="UP000033607"/>
    </source>
</evidence>
<dbReference type="AlphaFoldDB" id="A0A0F5YNV8"/>
<dbReference type="Pfam" id="PF00990">
    <property type="entry name" value="GGDEF"/>
    <property type="match status" value="1"/>
</dbReference>
<accession>A0A0F5YNV8</accession>
<dbReference type="Pfam" id="PF14516">
    <property type="entry name" value="AAA_35"/>
    <property type="match status" value="1"/>
</dbReference>
<dbReference type="GO" id="GO:0052621">
    <property type="term" value="F:diguanylate cyclase activity"/>
    <property type="evidence" value="ECO:0007669"/>
    <property type="project" value="TreeGrafter"/>
</dbReference>
<dbReference type="SMART" id="SM00267">
    <property type="entry name" value="GGDEF"/>
    <property type="match status" value="1"/>
</dbReference>
<dbReference type="PANTHER" id="PTHR45138:SF9">
    <property type="entry name" value="DIGUANYLATE CYCLASE DGCM-RELATED"/>
    <property type="match status" value="1"/>
</dbReference>
<dbReference type="Gene3D" id="3.40.50.300">
    <property type="entry name" value="P-loop containing nucleotide triphosphate hydrolases"/>
    <property type="match status" value="1"/>
</dbReference>